<accession>A0ABR9CWE1</accession>
<proteinExistence type="predicted"/>
<organism evidence="2 3">
    <name type="scientific">Roseibium litorale</name>
    <dbReference type="NCBI Taxonomy" id="2803841"/>
    <lineage>
        <taxon>Bacteria</taxon>
        <taxon>Pseudomonadati</taxon>
        <taxon>Pseudomonadota</taxon>
        <taxon>Alphaproteobacteria</taxon>
        <taxon>Hyphomicrobiales</taxon>
        <taxon>Stappiaceae</taxon>
        <taxon>Roseibium</taxon>
    </lineage>
</organism>
<dbReference type="Gene3D" id="3.20.20.140">
    <property type="entry name" value="Metal-dependent hydrolases"/>
    <property type="match status" value="1"/>
</dbReference>
<dbReference type="EMBL" id="JACYXI010000029">
    <property type="protein sequence ID" value="MBD8894357.1"/>
    <property type="molecule type" value="Genomic_DNA"/>
</dbReference>
<comment type="caution">
    <text evidence="2">The sequence shown here is derived from an EMBL/GenBank/DDBJ whole genome shotgun (WGS) entry which is preliminary data.</text>
</comment>
<dbReference type="InterPro" id="IPR032466">
    <property type="entry name" value="Metal_Hydrolase"/>
</dbReference>
<dbReference type="CDD" id="cd01300">
    <property type="entry name" value="YtcJ_like"/>
    <property type="match status" value="1"/>
</dbReference>
<dbReference type="Gene3D" id="3.10.310.70">
    <property type="match status" value="1"/>
</dbReference>
<dbReference type="Pfam" id="PF07969">
    <property type="entry name" value="Amidohydro_3"/>
    <property type="match status" value="1"/>
</dbReference>
<name>A0ABR9CWE1_9HYPH</name>
<dbReference type="PANTHER" id="PTHR22642">
    <property type="entry name" value="IMIDAZOLONEPROPIONASE"/>
    <property type="match status" value="1"/>
</dbReference>
<dbReference type="SUPFAM" id="SSF51556">
    <property type="entry name" value="Metallo-dependent hydrolases"/>
    <property type="match status" value="1"/>
</dbReference>
<gene>
    <name evidence="2" type="ORF">IG616_22680</name>
</gene>
<dbReference type="PANTHER" id="PTHR22642:SF2">
    <property type="entry name" value="PROTEIN LONG AFTER FAR-RED 3"/>
    <property type="match status" value="1"/>
</dbReference>
<dbReference type="InterPro" id="IPR033932">
    <property type="entry name" value="YtcJ-like"/>
</dbReference>
<dbReference type="Gene3D" id="2.30.40.10">
    <property type="entry name" value="Urease, subunit C, domain 1"/>
    <property type="match status" value="1"/>
</dbReference>
<keyword evidence="3" id="KW-1185">Reference proteome</keyword>
<protein>
    <submittedName>
        <fullName evidence="2">Amidohydrolase</fullName>
    </submittedName>
</protein>
<feature type="domain" description="Amidohydrolase 3" evidence="1">
    <location>
        <begin position="125"/>
        <end position="612"/>
    </location>
</feature>
<evidence type="ECO:0000313" key="2">
    <source>
        <dbReference type="EMBL" id="MBD8894357.1"/>
    </source>
</evidence>
<dbReference type="SUPFAM" id="SSF51338">
    <property type="entry name" value="Composite domain of metallo-dependent hydrolases"/>
    <property type="match status" value="1"/>
</dbReference>
<dbReference type="Proteomes" id="UP000632063">
    <property type="component" value="Unassembled WGS sequence"/>
</dbReference>
<evidence type="ECO:0000259" key="1">
    <source>
        <dbReference type="Pfam" id="PF07969"/>
    </source>
</evidence>
<dbReference type="InterPro" id="IPR011059">
    <property type="entry name" value="Metal-dep_hydrolase_composite"/>
</dbReference>
<reference evidence="3" key="1">
    <citation type="submission" date="2020-09" db="EMBL/GenBank/DDBJ databases">
        <title>The genome sequence of strain Labrenzia suaedae 4C16A.</title>
        <authorList>
            <person name="Liu Y."/>
        </authorList>
    </citation>
    <scope>NUCLEOTIDE SEQUENCE [LARGE SCALE GENOMIC DNA]</scope>
    <source>
        <strain evidence="3">4C16A</strain>
    </source>
</reference>
<dbReference type="InterPro" id="IPR013108">
    <property type="entry name" value="Amidohydro_3"/>
</dbReference>
<dbReference type="RefSeq" id="WP_192151247.1">
    <property type="nucleotide sequence ID" value="NZ_JACYXI010000029.1"/>
</dbReference>
<reference evidence="2 3" key="2">
    <citation type="journal article" date="2021" name="Int. J. Syst. Evol. Microbiol.">
        <title>Roseibium litorale sp. nov., isolated from a tidal flat sediment and proposal for the reclassification of Labrenzia polysiphoniae as Roseibium polysiphoniae comb. nov.</title>
        <authorList>
            <person name="Liu Y."/>
            <person name="Pei T."/>
            <person name="Du J."/>
            <person name="Chao M."/>
            <person name="Deng M.R."/>
            <person name="Zhu H."/>
        </authorList>
    </citation>
    <scope>NUCLEOTIDE SEQUENCE [LARGE SCALE GENOMIC DNA]</scope>
    <source>
        <strain evidence="2 3">4C16A</strain>
    </source>
</reference>
<evidence type="ECO:0000313" key="3">
    <source>
        <dbReference type="Proteomes" id="UP000632063"/>
    </source>
</evidence>
<sequence length="614" mass="65727">MTRKVYACLCCAADFGKFFTGNREVAKLIEASTGSQPTGFSCNAVVDRRDFVKGGVATIGALGLVGYSGGSAKAQDGTTRVFSGGTILTVDKAFSEAGAIAIKGNKILAVGSEADVRAAAGEGAEIIDLGGKVMLPGFTDPHTHIVSGSLLDGLMDYVGMARFSTATEVLDYLRDKASKAAPGEWISARNFDPSIQEGPDALTFKELDAVSKDNPVFIMNASGHLAYVNAKAYEAAGLTEDVANPPGAEYVRDESGKLNGVIKNQVAFQPVFQANPAMAAANPIQALIDLTRKWAKIGLTTVSDLGLGALSSGYSDAQLLFNAGETGKLSNRIRAYPFYPFDEAWDASPIHFGQGSALVRIAGYKLVADGSNQGYTGLQREPYLGTDSLGLAYTTSEELKRLAIKRAEQGWHLAIHGNGDAGIDNILDALEAVRDAGIDLSNVRPRIEHCSILHDDQIARMKDLGVQASFLIGHVHFWGVAMRDEVFGEEKAQLLDRAKSCEDAGVGFTLHSDFPVIDPDPLHMIEMAVTRKTWKEPAYVLAPDERISVESAIRAVTINGAWQMNSDTEVGSLEAGKLADFVILDKDPRKVDPDTIKDINVLETWMDGKQVFSA</sequence>